<dbReference type="Gene3D" id="1.25.40.10">
    <property type="entry name" value="Tetratricopeptide repeat domain"/>
    <property type="match status" value="2"/>
</dbReference>
<evidence type="ECO:0000256" key="1">
    <source>
        <dbReference type="ARBA" id="ARBA00022737"/>
    </source>
</evidence>
<dbReference type="KEGG" id="pne:Pnec_0141"/>
<dbReference type="STRING" id="452638.Pnec_0141"/>
<dbReference type="SUPFAM" id="SSF53756">
    <property type="entry name" value="UDP-Glycosyltransferase/glycogen phosphorylase"/>
    <property type="match status" value="1"/>
</dbReference>
<dbReference type="InterPro" id="IPR002201">
    <property type="entry name" value="Glyco_trans_9"/>
</dbReference>
<dbReference type="InterPro" id="IPR011990">
    <property type="entry name" value="TPR-like_helical_dom_sf"/>
</dbReference>
<protein>
    <submittedName>
        <fullName evidence="4">TPR repeat-containing protein</fullName>
    </submittedName>
</protein>
<organism evidence="4">
    <name type="scientific">Polynucleobacter necessarius subsp. necessarius (strain STIR1)</name>
    <dbReference type="NCBI Taxonomy" id="452638"/>
    <lineage>
        <taxon>Bacteria</taxon>
        <taxon>Pseudomonadati</taxon>
        <taxon>Pseudomonadota</taxon>
        <taxon>Betaproteobacteria</taxon>
        <taxon>Burkholderiales</taxon>
        <taxon>Burkholderiaceae</taxon>
        <taxon>Polynucleobacter</taxon>
    </lineage>
</organism>
<dbReference type="Pfam" id="PF01075">
    <property type="entry name" value="Glyco_transf_9"/>
    <property type="match status" value="1"/>
</dbReference>
<evidence type="ECO:0000313" key="4">
    <source>
        <dbReference type="EMBL" id="ACB43452.1"/>
    </source>
</evidence>
<dbReference type="GO" id="GO:0016757">
    <property type="term" value="F:glycosyltransferase activity"/>
    <property type="evidence" value="ECO:0007669"/>
    <property type="project" value="InterPro"/>
</dbReference>
<dbReference type="PANTHER" id="PTHR44943">
    <property type="entry name" value="CELLULOSE SYNTHASE OPERON PROTEIN C"/>
    <property type="match status" value="1"/>
</dbReference>
<name>B1XSX5_POLNS</name>
<dbReference type="Pfam" id="PF13432">
    <property type="entry name" value="TPR_16"/>
    <property type="match status" value="1"/>
</dbReference>
<dbReference type="EMBL" id="CP001010">
    <property type="protein sequence ID" value="ACB43452.1"/>
    <property type="molecule type" value="Genomic_DNA"/>
</dbReference>
<dbReference type="InterPro" id="IPR019734">
    <property type="entry name" value="TPR_rpt"/>
</dbReference>
<reference evidence="4" key="1">
    <citation type="submission" date="2008-03" db="EMBL/GenBank/DDBJ databases">
        <title>Complete sequence of Polynucleobacter necessarius STIR1.</title>
        <authorList>
            <consortium name="US DOE Joint Genome Institute"/>
            <person name="Copeland A."/>
            <person name="Lucas S."/>
            <person name="Lapidus A."/>
            <person name="Barry K."/>
            <person name="Detter J.C."/>
            <person name="Glavina del Rio T."/>
            <person name="Hammon N."/>
            <person name="Israni S."/>
            <person name="Dalin E."/>
            <person name="Tice H."/>
            <person name="Pitluck S."/>
            <person name="Chain P."/>
            <person name="Malfatti S."/>
            <person name="Shin M."/>
            <person name="Vergez L."/>
            <person name="Schmutz J."/>
            <person name="Larimer F."/>
            <person name="Land M."/>
            <person name="Hauser L."/>
            <person name="Kyrpides N."/>
            <person name="Kim E."/>
            <person name="Hahn M."/>
            <person name="Richardson P."/>
        </authorList>
    </citation>
    <scope>NUCLEOTIDE SEQUENCE [LARGE SCALE GENOMIC DNA]</scope>
    <source>
        <strain evidence="4">STIR1</strain>
    </source>
</reference>
<feature type="repeat" description="TPR" evidence="3">
    <location>
        <begin position="68"/>
        <end position="101"/>
    </location>
</feature>
<sequence>MAHSNRGNVLQALGLYEDALLSFDEAIRLLPTYAEAYNNKANVLQDQYRFEDALIWYDKAIAIDPNYAKAYSNKGNALEWLRRHDEAMAYFDEASSVDPGHVDAYWQKGLSQLASGNFQLGWQNFEARWSKSNPVRFQHAGVARLENLNNLHGKRLIVWAERGLGDSIQFCRYIKPLSQTGAKITFLVPEQLLDILNPLRAFCDLRSSLAYAPEDFDLQTPLMSLSLLFATELSTIPQEISYLEVEEGKKKLLQNVLHASTNLKVGIVWSGGHRLVYTNRYLEGERRNIALDQIAVLGELKGVDFYSLQKGDPAESELVAKKNDAWPDIINCAHLIHDFTDTAALIDSIDLIVSVDTSTAHLAGALGKPVWILNRYDSCWRWLRGRDDSPWYPSAKIYHQKKVADWAEVIERVKVDLAKLAKVIRPRREFKPVPLLHL</sequence>
<gene>
    <name evidence="4" type="ordered locus">Pnec_0141</name>
</gene>
<dbReference type="Pfam" id="PF00515">
    <property type="entry name" value="TPR_1"/>
    <property type="match status" value="1"/>
</dbReference>
<dbReference type="Gene3D" id="3.40.50.2000">
    <property type="entry name" value="Glycogen Phosphorylase B"/>
    <property type="match status" value="1"/>
</dbReference>
<keyword evidence="1" id="KW-0677">Repeat</keyword>
<dbReference type="PANTHER" id="PTHR44943:SF4">
    <property type="entry name" value="TPR REPEAT-CONTAINING PROTEIN MJ0798"/>
    <property type="match status" value="1"/>
</dbReference>
<dbReference type="eggNOG" id="COG0457">
    <property type="taxonomic scope" value="Bacteria"/>
</dbReference>
<feature type="repeat" description="TPR" evidence="3">
    <location>
        <begin position="34"/>
        <end position="67"/>
    </location>
</feature>
<dbReference type="HOGENOM" id="CLU_010140_0_3_4"/>
<evidence type="ECO:0000256" key="2">
    <source>
        <dbReference type="ARBA" id="ARBA00022803"/>
    </source>
</evidence>
<dbReference type="SMART" id="SM00028">
    <property type="entry name" value="TPR"/>
    <property type="match status" value="3"/>
</dbReference>
<dbReference type="OrthoDB" id="9814129at2"/>
<evidence type="ECO:0000256" key="3">
    <source>
        <dbReference type="PROSITE-ProRule" id="PRU00339"/>
    </source>
</evidence>
<dbReference type="InterPro" id="IPR051685">
    <property type="entry name" value="Ycf3/AcsC/BcsC/TPR_MFPF"/>
</dbReference>
<proteinExistence type="predicted"/>
<keyword evidence="2 3" id="KW-0802">TPR repeat</keyword>
<accession>B1XSX5</accession>
<dbReference type="SUPFAM" id="SSF48452">
    <property type="entry name" value="TPR-like"/>
    <property type="match status" value="1"/>
</dbReference>
<dbReference type="PROSITE" id="PS50005">
    <property type="entry name" value="TPR"/>
    <property type="match status" value="2"/>
</dbReference>
<dbReference type="AlphaFoldDB" id="B1XSX5"/>